<gene>
    <name evidence="1" type="ORF">WN50_05340</name>
</gene>
<reference evidence="1 2" key="1">
    <citation type="submission" date="2015-06" db="EMBL/GenBank/DDBJ databases">
        <title>Draft genome assembly of filamentous brackish cyanobacterium Limnoraphis robusta strain CS-951.</title>
        <authorList>
            <person name="Willis A."/>
            <person name="Parks M."/>
            <person name="Burford M.A."/>
        </authorList>
    </citation>
    <scope>NUCLEOTIDE SEQUENCE [LARGE SCALE GENOMIC DNA]</scope>
    <source>
        <strain evidence="1 2">CS-951</strain>
    </source>
</reference>
<dbReference type="EMBL" id="LATL02000048">
    <property type="protein sequence ID" value="KKD39091.2"/>
    <property type="molecule type" value="Genomic_DNA"/>
</dbReference>
<organism evidence="1 2">
    <name type="scientific">Limnoraphis robusta CS-951</name>
    <dbReference type="NCBI Taxonomy" id="1637645"/>
    <lineage>
        <taxon>Bacteria</taxon>
        <taxon>Bacillati</taxon>
        <taxon>Cyanobacteriota</taxon>
        <taxon>Cyanophyceae</taxon>
        <taxon>Oscillatoriophycideae</taxon>
        <taxon>Oscillatoriales</taxon>
        <taxon>Sirenicapillariaceae</taxon>
        <taxon>Limnoraphis</taxon>
    </lineage>
</organism>
<dbReference type="PATRIC" id="fig|1637645.4.peg.849"/>
<proteinExistence type="predicted"/>
<evidence type="ECO:0000313" key="1">
    <source>
        <dbReference type="EMBL" id="KKD39091.2"/>
    </source>
</evidence>
<name>A0A0F5YJP9_9CYAN</name>
<dbReference type="Proteomes" id="UP000033607">
    <property type="component" value="Unassembled WGS sequence"/>
</dbReference>
<protein>
    <submittedName>
        <fullName evidence="1">Uncharacterized protein</fullName>
    </submittedName>
</protein>
<dbReference type="AlphaFoldDB" id="A0A0F5YJP9"/>
<evidence type="ECO:0000313" key="2">
    <source>
        <dbReference type="Proteomes" id="UP000033607"/>
    </source>
</evidence>
<sequence length="77" mass="8190">MLLGASNSWFGISLSALSLPESTNKLEQLVSDNWAALKSATSSEVLTGILAALQAMGQLREFAQYSTSEIWVIGTKG</sequence>
<comment type="caution">
    <text evidence="1">The sequence shown here is derived from an EMBL/GenBank/DDBJ whole genome shotgun (WGS) entry which is preliminary data.</text>
</comment>
<accession>A0A0F5YJP9</accession>